<comment type="similarity">
    <text evidence="1">Belongs to the glycosyl hydrolase 65 family.</text>
</comment>
<name>A0A7S3FJ51_9EUKA</name>
<dbReference type="Gene3D" id="2.60.420.10">
    <property type="entry name" value="Maltose phosphorylase, domain 3"/>
    <property type="match status" value="1"/>
</dbReference>
<proteinExistence type="inferred from homology"/>
<dbReference type="EMBL" id="HBHX01070086">
    <property type="protein sequence ID" value="CAE0150974.1"/>
    <property type="molecule type" value="Transcribed_RNA"/>
</dbReference>
<accession>A0A7S3FJ51</accession>
<sequence length="193" mass="21089">MLNMSTAVRNNDLATYEAVTDETGPAMTWGMHAVGHLENEDEIKAAQLFNRSFANVQQPFAIWTETPTGGTTNFLTGAGGFLQTVTFGFTGLRIHDDSLRLRPKLIEGTTAMRVRGVHYRGHAFDVRYDRLQLELQLIEASAEARCALCVSDEEGGTPQCLHSPGEIASFKLRANASTFAVRCIVHDDGSGGR</sequence>
<dbReference type="GO" id="GO:0004553">
    <property type="term" value="F:hydrolase activity, hydrolyzing O-glycosyl compounds"/>
    <property type="evidence" value="ECO:0007669"/>
    <property type="project" value="TreeGrafter"/>
</dbReference>
<dbReference type="PANTHER" id="PTHR11051:SF8">
    <property type="entry name" value="PROTEIN-GLUCOSYLGALACTOSYLHYDROXYLYSINE GLUCOSIDASE"/>
    <property type="match status" value="1"/>
</dbReference>
<evidence type="ECO:0000259" key="2">
    <source>
        <dbReference type="Pfam" id="PF03633"/>
    </source>
</evidence>
<dbReference type="SUPFAM" id="SSF48208">
    <property type="entry name" value="Six-hairpin glycosidases"/>
    <property type="match status" value="1"/>
</dbReference>
<dbReference type="Gene3D" id="1.50.10.10">
    <property type="match status" value="1"/>
</dbReference>
<dbReference type="InterPro" id="IPR005194">
    <property type="entry name" value="Glyco_hydro_65_C"/>
</dbReference>
<dbReference type="InterPro" id="IPR012341">
    <property type="entry name" value="6hp_glycosidase-like_sf"/>
</dbReference>
<gene>
    <name evidence="3" type="ORF">HERI1096_LOCUS38699</name>
</gene>
<evidence type="ECO:0000313" key="3">
    <source>
        <dbReference type="EMBL" id="CAE0150974.1"/>
    </source>
</evidence>
<organism evidence="3">
    <name type="scientific">Haptolina ericina</name>
    <dbReference type="NCBI Taxonomy" id="156174"/>
    <lineage>
        <taxon>Eukaryota</taxon>
        <taxon>Haptista</taxon>
        <taxon>Haptophyta</taxon>
        <taxon>Prymnesiophyceae</taxon>
        <taxon>Prymnesiales</taxon>
        <taxon>Prymnesiaceae</taxon>
        <taxon>Haptolina</taxon>
    </lineage>
</organism>
<protein>
    <recommendedName>
        <fullName evidence="2">Glycoside hydrolase family 65 C-terminal domain-containing protein</fullName>
    </recommendedName>
</protein>
<dbReference type="Pfam" id="PF03633">
    <property type="entry name" value="Glyco_hydro_65C"/>
    <property type="match status" value="1"/>
</dbReference>
<evidence type="ECO:0000256" key="1">
    <source>
        <dbReference type="ARBA" id="ARBA00006768"/>
    </source>
</evidence>
<reference evidence="3" key="1">
    <citation type="submission" date="2021-01" db="EMBL/GenBank/DDBJ databases">
        <authorList>
            <person name="Corre E."/>
            <person name="Pelletier E."/>
            <person name="Niang G."/>
            <person name="Scheremetjew M."/>
            <person name="Finn R."/>
            <person name="Kale V."/>
            <person name="Holt S."/>
            <person name="Cochrane G."/>
            <person name="Meng A."/>
            <person name="Brown T."/>
            <person name="Cohen L."/>
        </authorList>
    </citation>
    <scope>NUCLEOTIDE SEQUENCE</scope>
    <source>
        <strain evidence="3">CCMP281</strain>
    </source>
</reference>
<dbReference type="InterPro" id="IPR008928">
    <property type="entry name" value="6-hairpin_glycosidase_sf"/>
</dbReference>
<feature type="domain" description="Glycoside hydrolase family 65 C-terminal" evidence="2">
    <location>
        <begin position="92"/>
        <end position="140"/>
    </location>
</feature>
<dbReference type="PANTHER" id="PTHR11051">
    <property type="entry name" value="GLYCOSYL HYDROLASE-RELATED"/>
    <property type="match status" value="1"/>
</dbReference>
<dbReference type="GO" id="GO:0005975">
    <property type="term" value="P:carbohydrate metabolic process"/>
    <property type="evidence" value="ECO:0007669"/>
    <property type="project" value="InterPro"/>
</dbReference>
<dbReference type="AlphaFoldDB" id="A0A7S3FJ51"/>